<accession>A0ABR2GEB7</accession>
<dbReference type="EMBL" id="JBBPBM010000001">
    <property type="protein sequence ID" value="KAK8601203.1"/>
    <property type="molecule type" value="Genomic_DNA"/>
</dbReference>
<name>A0ABR2GEB7_9ROSI</name>
<evidence type="ECO:0000313" key="2">
    <source>
        <dbReference type="Proteomes" id="UP001472677"/>
    </source>
</evidence>
<proteinExistence type="predicted"/>
<evidence type="ECO:0000313" key="1">
    <source>
        <dbReference type="EMBL" id="KAK8601203.1"/>
    </source>
</evidence>
<organism evidence="1 2">
    <name type="scientific">Hibiscus sabdariffa</name>
    <name type="common">roselle</name>
    <dbReference type="NCBI Taxonomy" id="183260"/>
    <lineage>
        <taxon>Eukaryota</taxon>
        <taxon>Viridiplantae</taxon>
        <taxon>Streptophyta</taxon>
        <taxon>Embryophyta</taxon>
        <taxon>Tracheophyta</taxon>
        <taxon>Spermatophyta</taxon>
        <taxon>Magnoliopsida</taxon>
        <taxon>eudicotyledons</taxon>
        <taxon>Gunneridae</taxon>
        <taxon>Pentapetalae</taxon>
        <taxon>rosids</taxon>
        <taxon>malvids</taxon>
        <taxon>Malvales</taxon>
        <taxon>Malvaceae</taxon>
        <taxon>Malvoideae</taxon>
        <taxon>Hibiscus</taxon>
    </lineage>
</organism>
<protein>
    <submittedName>
        <fullName evidence="1">Uncharacterized protein</fullName>
    </submittedName>
</protein>
<dbReference type="Proteomes" id="UP001472677">
    <property type="component" value="Unassembled WGS sequence"/>
</dbReference>
<keyword evidence="2" id="KW-1185">Reference proteome</keyword>
<reference evidence="1 2" key="1">
    <citation type="journal article" date="2024" name="G3 (Bethesda)">
        <title>Genome assembly of Hibiscus sabdariffa L. provides insights into metabolisms of medicinal natural products.</title>
        <authorList>
            <person name="Kim T."/>
        </authorList>
    </citation>
    <scope>NUCLEOTIDE SEQUENCE [LARGE SCALE GENOMIC DNA]</scope>
    <source>
        <strain evidence="1">TK-2024</strain>
        <tissue evidence="1">Old leaves</tissue>
    </source>
</reference>
<sequence length="86" mass="10072">MLFHRWKQKPSPITVRELRTYKIETISPAHLLQKLLPHKRSRTMSMDVEEEGLNKRDIGMKQKIRKQSGIGGQPLLPTVVDRLKRT</sequence>
<gene>
    <name evidence="1" type="ORF">V6N12_051044</name>
</gene>
<comment type="caution">
    <text evidence="1">The sequence shown here is derived from an EMBL/GenBank/DDBJ whole genome shotgun (WGS) entry which is preliminary data.</text>
</comment>